<protein>
    <recommendedName>
        <fullName evidence="4">Tryptophan-rich sensory protein</fullName>
    </recommendedName>
</protein>
<evidence type="ECO:0000256" key="1">
    <source>
        <dbReference type="SAM" id="Phobius"/>
    </source>
</evidence>
<feature type="transmembrane region" description="Helical" evidence="1">
    <location>
        <begin position="91"/>
        <end position="108"/>
    </location>
</feature>
<dbReference type="PANTHER" id="PTHR33802:SF1">
    <property type="entry name" value="XK-RELATED PROTEIN"/>
    <property type="match status" value="1"/>
</dbReference>
<keyword evidence="1" id="KW-0472">Membrane</keyword>
<keyword evidence="1" id="KW-0812">Transmembrane</keyword>
<sequence>MTTSRTKFWAIGNALVLALVIFWNYYANAQGINENSVGSLSNRYDNFFTPSSYAFSIWGLIYIALLINAVYQLRSAFGKPDQAFITKLSPMLIIANLANAAWIWLWLTERTAESVLAMLVILIALLSASLRLQIGRGRATMPEKRCVWWPTSLYAGWITVATVANISAYLAKINWQIGFGEVNWAVTMIIVATGIYSFVLQKRRMLTFALVGAWAVLAISIKQWGAEPLIQWVALTCAVVLVLQALLKKFSLAR</sequence>
<feature type="transmembrane region" description="Helical" evidence="1">
    <location>
        <begin position="146"/>
        <end position="170"/>
    </location>
</feature>
<dbReference type="STRING" id="1563681.BFP71_06250"/>
<dbReference type="Proteomes" id="UP000095552">
    <property type="component" value="Unassembled WGS sequence"/>
</dbReference>
<organism evidence="2 3">
    <name type="scientific">Roseivirga misakiensis</name>
    <dbReference type="NCBI Taxonomy" id="1563681"/>
    <lineage>
        <taxon>Bacteria</taxon>
        <taxon>Pseudomonadati</taxon>
        <taxon>Bacteroidota</taxon>
        <taxon>Cytophagia</taxon>
        <taxon>Cytophagales</taxon>
        <taxon>Roseivirgaceae</taxon>
        <taxon>Roseivirga</taxon>
    </lineage>
</organism>
<gene>
    <name evidence="2" type="ORF">BFP71_06250</name>
</gene>
<evidence type="ECO:0000313" key="2">
    <source>
        <dbReference type="EMBL" id="OEK05721.1"/>
    </source>
</evidence>
<dbReference type="OrthoDB" id="5189031at2"/>
<feature type="transmembrane region" description="Helical" evidence="1">
    <location>
        <begin position="53"/>
        <end position="71"/>
    </location>
</feature>
<comment type="caution">
    <text evidence="2">The sequence shown here is derived from an EMBL/GenBank/DDBJ whole genome shotgun (WGS) entry which is preliminary data.</text>
</comment>
<evidence type="ECO:0008006" key="4">
    <source>
        <dbReference type="Google" id="ProtNLM"/>
    </source>
</evidence>
<keyword evidence="1" id="KW-1133">Transmembrane helix</keyword>
<dbReference type="EMBL" id="MDGQ01000004">
    <property type="protein sequence ID" value="OEK05721.1"/>
    <property type="molecule type" value="Genomic_DNA"/>
</dbReference>
<feature type="transmembrane region" description="Helical" evidence="1">
    <location>
        <begin position="114"/>
        <end position="134"/>
    </location>
</feature>
<dbReference type="PANTHER" id="PTHR33802">
    <property type="entry name" value="SI:CH211-161H7.5-RELATED"/>
    <property type="match status" value="1"/>
</dbReference>
<dbReference type="AlphaFoldDB" id="A0A1E5T300"/>
<accession>A0A1E5T300</accession>
<feature type="transmembrane region" description="Helical" evidence="1">
    <location>
        <begin position="182"/>
        <end position="199"/>
    </location>
</feature>
<evidence type="ECO:0000313" key="3">
    <source>
        <dbReference type="Proteomes" id="UP000095552"/>
    </source>
</evidence>
<feature type="transmembrane region" description="Helical" evidence="1">
    <location>
        <begin position="229"/>
        <end position="247"/>
    </location>
</feature>
<reference evidence="2 3" key="1">
    <citation type="submission" date="2016-08" db="EMBL/GenBank/DDBJ databases">
        <title>Draft genome of Fabibacter sp. strain SK-8.</title>
        <authorList>
            <person name="Wong S.-K."/>
            <person name="Hamasaki K."/>
            <person name="Yoshizawa S."/>
        </authorList>
    </citation>
    <scope>NUCLEOTIDE SEQUENCE [LARGE SCALE GENOMIC DNA]</scope>
    <source>
        <strain evidence="2 3">SK-8</strain>
    </source>
</reference>
<keyword evidence="3" id="KW-1185">Reference proteome</keyword>
<name>A0A1E5T300_9BACT</name>
<feature type="transmembrane region" description="Helical" evidence="1">
    <location>
        <begin position="206"/>
        <end position="223"/>
    </location>
</feature>
<dbReference type="RefSeq" id="WP_069834639.1">
    <property type="nucleotide sequence ID" value="NZ_MDGQ01000004.1"/>
</dbReference>
<proteinExistence type="predicted"/>